<protein>
    <submittedName>
        <fullName evidence="2">Uncharacterized protein</fullName>
    </submittedName>
</protein>
<dbReference type="KEGG" id="vg:19484975"/>
<keyword evidence="3" id="KW-1185">Reference proteome</keyword>
<gene>
    <name evidence="2" type="ORF">PS2_091</name>
</gene>
<evidence type="ECO:0000256" key="1">
    <source>
        <dbReference type="SAM" id="Phobius"/>
    </source>
</evidence>
<keyword evidence="1" id="KW-0812">Transmembrane</keyword>
<name>A0A023W5K9_9CAUD</name>
<evidence type="ECO:0000313" key="2">
    <source>
        <dbReference type="EMBL" id="AHY25338.1"/>
    </source>
</evidence>
<proteinExistence type="predicted"/>
<dbReference type="EMBL" id="KJ025957">
    <property type="protein sequence ID" value="AHY25338.1"/>
    <property type="molecule type" value="Genomic_DNA"/>
</dbReference>
<dbReference type="Proteomes" id="UP000024445">
    <property type="component" value="Segment"/>
</dbReference>
<dbReference type="RefSeq" id="YP_009030138.1">
    <property type="nucleotide sequence ID" value="NC_024121.1"/>
</dbReference>
<reference evidence="2 3" key="1">
    <citation type="submission" date="2014-01" db="EMBL/GenBank/DDBJ databases">
        <authorList>
            <person name="Zhang G."/>
            <person name="Jin J."/>
            <person name="Li Z.J."/>
            <person name="Wang S.W."/>
            <person name="Chen S.J."/>
            <person name="Wang S.M."/>
            <person name="Wang X.T."/>
            <person name="Li Y.H."/>
            <person name="Wang J."/>
            <person name="Yang C.K."/>
            <person name="Wang L."/>
        </authorList>
    </citation>
    <scope>NUCLEOTIDE SEQUENCE [LARGE SCALE GENOMIC DNA]</scope>
</reference>
<keyword evidence="1" id="KW-1133">Transmembrane helix</keyword>
<organism evidence="2 3">
    <name type="scientific">Serratia phage PS2</name>
    <dbReference type="NCBI Taxonomy" id="1481112"/>
    <lineage>
        <taxon>Viruses</taxon>
        <taxon>Duplodnaviria</taxon>
        <taxon>Heunggongvirae</taxon>
        <taxon>Uroviricota</taxon>
        <taxon>Caudoviricetes</taxon>
        <taxon>Muldoonvirus</taxon>
        <taxon>Muldoonvirus PS2</taxon>
    </lineage>
</organism>
<keyword evidence="1" id="KW-0472">Membrane</keyword>
<accession>A0A023W5K9</accession>
<evidence type="ECO:0000313" key="3">
    <source>
        <dbReference type="Proteomes" id="UP000024445"/>
    </source>
</evidence>
<dbReference type="GeneID" id="19484975"/>
<sequence length="78" mass="9015">MIFLIVLYLIATPFGASLCGWLWAKTYGKPVSKTTLTIALFTWPMMLATYLIALIAFHVFSFFVRVFTRWSNFLNTKL</sequence>
<feature type="transmembrane region" description="Helical" evidence="1">
    <location>
        <begin position="43"/>
        <end position="67"/>
    </location>
</feature>